<dbReference type="RefSeq" id="WP_170193339.1">
    <property type="nucleotide sequence ID" value="NZ_JABBNB010000005.1"/>
</dbReference>
<comment type="caution">
    <text evidence="1">The sequence shown here is derived from an EMBL/GenBank/DDBJ whole genome shotgun (WGS) entry which is preliminary data.</text>
</comment>
<dbReference type="AlphaFoldDB" id="A0A848KWJ6"/>
<evidence type="ECO:0000313" key="1">
    <source>
        <dbReference type="EMBL" id="NMO00833.1"/>
    </source>
</evidence>
<name>A0A848KWJ6_9ACTN</name>
<gene>
    <name evidence="1" type="ORF">HH308_06350</name>
</gene>
<dbReference type="Proteomes" id="UP000550729">
    <property type="component" value="Unassembled WGS sequence"/>
</dbReference>
<reference evidence="1 2" key="1">
    <citation type="submission" date="2020-04" db="EMBL/GenBank/DDBJ databases">
        <title>Gordonia sp. nov. TBRC 11910.</title>
        <authorList>
            <person name="Suriyachadkun C."/>
        </authorList>
    </citation>
    <scope>NUCLEOTIDE SEQUENCE [LARGE SCALE GENOMIC DNA]</scope>
    <source>
        <strain evidence="1 2">TBRC 11910</strain>
    </source>
</reference>
<organism evidence="1 2">
    <name type="scientific">Gordonia asplenii</name>
    <dbReference type="NCBI Taxonomy" id="2725283"/>
    <lineage>
        <taxon>Bacteria</taxon>
        <taxon>Bacillati</taxon>
        <taxon>Actinomycetota</taxon>
        <taxon>Actinomycetes</taxon>
        <taxon>Mycobacteriales</taxon>
        <taxon>Gordoniaceae</taxon>
        <taxon>Gordonia</taxon>
    </lineage>
</organism>
<proteinExistence type="predicted"/>
<accession>A0A848KWJ6</accession>
<protein>
    <submittedName>
        <fullName evidence="1">Uncharacterized protein</fullName>
    </submittedName>
</protein>
<dbReference type="EMBL" id="JABBNB010000005">
    <property type="protein sequence ID" value="NMO00833.1"/>
    <property type="molecule type" value="Genomic_DNA"/>
</dbReference>
<keyword evidence="2" id="KW-1185">Reference proteome</keyword>
<evidence type="ECO:0000313" key="2">
    <source>
        <dbReference type="Proteomes" id="UP000550729"/>
    </source>
</evidence>
<sequence length="201" mass="22292">MLGDPWVFEDPAWALDGRVIRHQCPPLRTAVALLTHPSPVPLVVGTMGPADADRLYESVLCGWPSESGMLDIVADHLGETWFCRPRWEAQRLWQQTLGAWGTIDGELLLRGINVMDLPPARATNVVMAVWRKLLGGSNDWEPWIAKLTATPLRVQRRQMRLDAAKNIDSGFGDAFAAFAQLEQGSAMVTSEIIDDDTDTLM</sequence>